<feature type="non-terminal residue" evidence="1">
    <location>
        <position position="143"/>
    </location>
</feature>
<comment type="caution">
    <text evidence="1">The sequence shown here is derived from an EMBL/GenBank/DDBJ whole genome shotgun (WGS) entry which is preliminary data.</text>
</comment>
<dbReference type="AlphaFoldDB" id="A0A9P6NAW0"/>
<dbReference type="Proteomes" id="UP000886653">
    <property type="component" value="Unassembled WGS sequence"/>
</dbReference>
<proteinExistence type="predicted"/>
<protein>
    <submittedName>
        <fullName evidence="1">Uncharacterized protein</fullName>
    </submittedName>
</protein>
<dbReference type="EMBL" id="MU167429">
    <property type="protein sequence ID" value="KAG0140643.1"/>
    <property type="molecule type" value="Genomic_DNA"/>
</dbReference>
<evidence type="ECO:0000313" key="2">
    <source>
        <dbReference type="Proteomes" id="UP000886653"/>
    </source>
</evidence>
<evidence type="ECO:0000313" key="1">
    <source>
        <dbReference type="EMBL" id="KAG0140643.1"/>
    </source>
</evidence>
<gene>
    <name evidence="1" type="ORF">CROQUDRAFT_689718</name>
</gene>
<reference evidence="1" key="1">
    <citation type="submission" date="2013-11" db="EMBL/GenBank/DDBJ databases">
        <title>Genome sequence of the fusiform rust pathogen reveals effectors for host alternation and coevolution with pine.</title>
        <authorList>
            <consortium name="DOE Joint Genome Institute"/>
            <person name="Smith K."/>
            <person name="Pendleton A."/>
            <person name="Kubisiak T."/>
            <person name="Anderson C."/>
            <person name="Salamov A."/>
            <person name="Aerts A."/>
            <person name="Riley R."/>
            <person name="Clum A."/>
            <person name="Lindquist E."/>
            <person name="Ence D."/>
            <person name="Campbell M."/>
            <person name="Kronenberg Z."/>
            <person name="Feau N."/>
            <person name="Dhillon B."/>
            <person name="Hamelin R."/>
            <person name="Burleigh J."/>
            <person name="Smith J."/>
            <person name="Yandell M."/>
            <person name="Nelson C."/>
            <person name="Grigoriev I."/>
            <person name="Davis J."/>
        </authorList>
    </citation>
    <scope>NUCLEOTIDE SEQUENCE</scope>
    <source>
        <strain evidence="1">G11</strain>
    </source>
</reference>
<sequence length="143" mass="16771">MDAMESEQALSYLITYDESRIKKIKYKPSLLWTKMRDYHASQSTHKRMMLHNALDNLKQGVGKDLLRNIDEWQHRLKALLELHETISEEEKCSRLARSLNPKWCNKAIDYIELGFNQLDTLVAKLKRACELQGSMNPNHQQLS</sequence>
<accession>A0A9P6NAW0</accession>
<name>A0A9P6NAW0_9BASI</name>
<keyword evidence="2" id="KW-1185">Reference proteome</keyword>
<organism evidence="1 2">
    <name type="scientific">Cronartium quercuum f. sp. fusiforme G11</name>
    <dbReference type="NCBI Taxonomy" id="708437"/>
    <lineage>
        <taxon>Eukaryota</taxon>
        <taxon>Fungi</taxon>
        <taxon>Dikarya</taxon>
        <taxon>Basidiomycota</taxon>
        <taxon>Pucciniomycotina</taxon>
        <taxon>Pucciniomycetes</taxon>
        <taxon>Pucciniales</taxon>
        <taxon>Coleosporiaceae</taxon>
        <taxon>Cronartium</taxon>
    </lineage>
</organism>